<organism evidence="3 8">
    <name type="scientific">Staphylococcus chromogenes</name>
    <name type="common">Staphylococcus hyicus subsp. chromogenes</name>
    <dbReference type="NCBI Taxonomy" id="46126"/>
    <lineage>
        <taxon>Bacteria</taxon>
        <taxon>Bacillati</taxon>
        <taxon>Bacillota</taxon>
        <taxon>Bacilli</taxon>
        <taxon>Bacillales</taxon>
        <taxon>Staphylococcaceae</taxon>
        <taxon>Staphylococcus</taxon>
    </lineage>
</organism>
<evidence type="ECO:0000313" key="3">
    <source>
        <dbReference type="EMBL" id="PTG17087.1"/>
    </source>
</evidence>
<dbReference type="Proteomes" id="UP001240157">
    <property type="component" value="Unassembled WGS sequence"/>
</dbReference>
<name>A0AAE5T1N9_STACR</name>
<dbReference type="Pfam" id="PF12669">
    <property type="entry name" value="FeoB_associated"/>
    <property type="match status" value="1"/>
</dbReference>
<keyword evidence="1" id="KW-0812">Transmembrane</keyword>
<evidence type="ECO:0000313" key="9">
    <source>
        <dbReference type="Proteomes" id="UP001240157"/>
    </source>
</evidence>
<feature type="transmembrane region" description="Helical" evidence="1">
    <location>
        <begin position="6"/>
        <end position="25"/>
    </location>
</feature>
<proteinExistence type="predicted"/>
<dbReference type="Proteomes" id="UP000242008">
    <property type="component" value="Unassembled WGS sequence"/>
</dbReference>
<accession>A0AAE5T1N9</accession>
<keyword evidence="6" id="KW-1185">Reference proteome</keyword>
<evidence type="ECO:0000313" key="7">
    <source>
        <dbReference type="Proteomes" id="UP000242144"/>
    </source>
</evidence>
<keyword evidence="1" id="KW-1133">Transmembrane helix</keyword>
<reference evidence="2 9" key="3">
    <citation type="submission" date="2023-08" db="EMBL/GenBank/DDBJ databases">
        <title>Whole genome sequencing of Staphylococcus chromogenes NNSch 2386.</title>
        <authorList>
            <person name="Kropotov V.S."/>
            <person name="Boriskina E.V."/>
            <person name="Gordinskaya N.A."/>
            <person name="Shkurkina I.S."/>
            <person name="Kryazhev D.V."/>
            <person name="Alekseeva A.E."/>
            <person name="Makhova M.A."/>
        </authorList>
    </citation>
    <scope>NUCLEOTIDE SEQUENCE [LARGE SCALE GENOMIC DNA]</scope>
    <source>
        <strain evidence="2 9">NNSch 2386</strain>
    </source>
</reference>
<evidence type="ECO:0000313" key="8">
    <source>
        <dbReference type="Proteomes" id="UP000242704"/>
    </source>
</evidence>
<evidence type="ECO:0000313" key="4">
    <source>
        <dbReference type="EMBL" id="PTG27610.1"/>
    </source>
</evidence>
<dbReference type="RefSeq" id="WP_037572717.1">
    <property type="nucleotide sequence ID" value="NZ_BMDK01000001.1"/>
</dbReference>
<keyword evidence="1" id="KW-0472">Membrane</keyword>
<sequence>MTLVINILFVLVIISYSAYVLTRYFKKSKKGQCSACDMNEGCQTNHLPKHLQN</sequence>
<gene>
    <name evidence="4" type="ORF">BU638_05980</name>
    <name evidence="3" type="ORF">BU653_00635</name>
    <name evidence="5" type="ORF">BU676_04610</name>
    <name evidence="2" type="ORF">RCF65_06485</name>
</gene>
<dbReference type="AlphaFoldDB" id="A0AAE5T1N9"/>
<evidence type="ECO:0000313" key="6">
    <source>
        <dbReference type="Proteomes" id="UP000242008"/>
    </source>
</evidence>
<reference evidence="3" key="2">
    <citation type="submission" date="2018-03" db="EMBL/GenBank/DDBJ databases">
        <authorList>
            <person name="Naushad S."/>
        </authorList>
    </citation>
    <scope>NUCLEOTIDE SEQUENCE</scope>
    <source>
        <strain evidence="4">SNUC 105</strain>
        <strain evidence="5">SNUC 1363</strain>
        <strain evidence="3">SNUC 505</strain>
    </source>
</reference>
<evidence type="ECO:0000256" key="1">
    <source>
        <dbReference type="SAM" id="Phobius"/>
    </source>
</evidence>
<reference evidence="6 7" key="1">
    <citation type="journal article" date="2016" name="Front. Microbiol.">
        <title>Comprehensive Phylogenetic Analysis of Bovine Non-aureus Staphylococci Species Based on Whole-Genome Sequencing.</title>
        <authorList>
            <person name="Naushad S."/>
            <person name="Barkema H.W."/>
            <person name="Luby C."/>
            <person name="Condas L.A."/>
            <person name="Nobrega D.B."/>
            <person name="Carson D.A."/>
            <person name="De Buck J."/>
        </authorList>
    </citation>
    <scope>NUCLEOTIDE SEQUENCE [LARGE SCALE GENOMIC DNA]</scope>
    <source>
        <strain evidence="4 7">SNUC 105</strain>
        <strain evidence="5 6">SNUC 1363</strain>
        <strain evidence="3 8">SNUC 505</strain>
    </source>
</reference>
<protein>
    <submittedName>
        <fullName evidence="3">FeoB-associated Cys-rich membrane protein</fullName>
    </submittedName>
</protein>
<dbReference type="EMBL" id="JAVGJF010000033">
    <property type="protein sequence ID" value="MDQ7175633.1"/>
    <property type="molecule type" value="Genomic_DNA"/>
</dbReference>
<dbReference type="EMBL" id="PZBZ01000002">
    <property type="protein sequence ID" value="PTG17087.1"/>
    <property type="molecule type" value="Genomic_DNA"/>
</dbReference>
<evidence type="ECO:0000313" key="2">
    <source>
        <dbReference type="EMBL" id="MDQ7175633.1"/>
    </source>
</evidence>
<dbReference type="EMBL" id="PZCM01000005">
    <property type="protein sequence ID" value="PTG27610.1"/>
    <property type="molecule type" value="Genomic_DNA"/>
</dbReference>
<dbReference type="Proteomes" id="UP000242144">
    <property type="component" value="Unassembled WGS sequence"/>
</dbReference>
<comment type="caution">
    <text evidence="3">The sequence shown here is derived from an EMBL/GenBank/DDBJ whole genome shotgun (WGS) entry which is preliminary data.</text>
</comment>
<dbReference type="Proteomes" id="UP000242704">
    <property type="component" value="Unassembled WGS sequence"/>
</dbReference>
<dbReference type="EMBL" id="PZAO01000008">
    <property type="protein sequence ID" value="PTG70098.1"/>
    <property type="molecule type" value="Genomic_DNA"/>
</dbReference>
<evidence type="ECO:0000313" key="5">
    <source>
        <dbReference type="EMBL" id="PTG70098.1"/>
    </source>
</evidence>